<organism evidence="16 17">
    <name type="scientific">Cymbomonas tetramitiformis</name>
    <dbReference type="NCBI Taxonomy" id="36881"/>
    <lineage>
        <taxon>Eukaryota</taxon>
        <taxon>Viridiplantae</taxon>
        <taxon>Chlorophyta</taxon>
        <taxon>Pyramimonadophyceae</taxon>
        <taxon>Pyramimonadales</taxon>
        <taxon>Pyramimonadaceae</taxon>
        <taxon>Cymbomonas</taxon>
    </lineage>
</organism>
<evidence type="ECO:0000256" key="2">
    <source>
        <dbReference type="ARBA" id="ARBA00005156"/>
    </source>
</evidence>
<dbReference type="GO" id="GO:0051536">
    <property type="term" value="F:iron-sulfur cluster binding"/>
    <property type="evidence" value="ECO:0007669"/>
    <property type="project" value="UniProtKB-KW"/>
</dbReference>
<keyword evidence="9" id="KW-0408">Iron</keyword>
<evidence type="ECO:0000313" key="17">
    <source>
        <dbReference type="Proteomes" id="UP001190700"/>
    </source>
</evidence>
<keyword evidence="10" id="KW-0411">Iron-sulfur</keyword>
<dbReference type="AlphaFoldDB" id="A0AAE0CFC5"/>
<keyword evidence="17" id="KW-1185">Reference proteome</keyword>
<name>A0AAE0CFC5_9CHLO</name>
<evidence type="ECO:0000256" key="7">
    <source>
        <dbReference type="ARBA" id="ARBA00022691"/>
    </source>
</evidence>
<dbReference type="EC" id="2.5.1.108" evidence="4"/>
<dbReference type="SFLD" id="SFLDS00032">
    <property type="entry name" value="Radical_SAM_3-amino-3-carboxyp"/>
    <property type="match status" value="1"/>
</dbReference>
<evidence type="ECO:0000313" key="16">
    <source>
        <dbReference type="EMBL" id="KAK3254021.1"/>
    </source>
</evidence>
<evidence type="ECO:0000256" key="4">
    <source>
        <dbReference type="ARBA" id="ARBA00012221"/>
    </source>
</evidence>
<keyword evidence="7" id="KW-0949">S-adenosyl-L-methionine</keyword>
<comment type="similarity">
    <text evidence="3">Belongs to the DPH1/DPH2 family. DPH1 subfamily.</text>
</comment>
<feature type="region of interest" description="Disordered" evidence="15">
    <location>
        <begin position="1"/>
        <end position="31"/>
    </location>
</feature>
<dbReference type="NCBIfam" id="TIGR00322">
    <property type="entry name" value="diphth2_R"/>
    <property type="match status" value="1"/>
</dbReference>
<sequence length="221" mass="23997">MTDTAQNPPPRRFSGRKQAAESGGAVSTGVPTTSVPKKFGIKQQVPSDILENDDLNAAISVLPENYNFEVHKTVWRIRQANAKRLALQFPEGLLLYACTLSDIFESFAGVEQIFILGDVTYGACCVDDLSAKAMGAELLIHYGHSCLVPVDHTTIPCMYIFVDIRFDTSHLVATVRHNFPAGTRLALAGTIQFASALHEVRAALSEDFPALTVPQAKPLSP</sequence>
<evidence type="ECO:0000256" key="15">
    <source>
        <dbReference type="SAM" id="MobiDB-lite"/>
    </source>
</evidence>
<accession>A0AAE0CFC5</accession>
<evidence type="ECO:0000256" key="6">
    <source>
        <dbReference type="ARBA" id="ARBA00022679"/>
    </source>
</evidence>
<evidence type="ECO:0000256" key="5">
    <source>
        <dbReference type="ARBA" id="ARBA00021915"/>
    </source>
</evidence>
<dbReference type="InterPro" id="IPR016435">
    <property type="entry name" value="DPH1/DPH2"/>
</dbReference>
<evidence type="ECO:0000256" key="1">
    <source>
        <dbReference type="ARBA" id="ARBA00001966"/>
    </source>
</evidence>
<keyword evidence="8" id="KW-0479">Metal-binding</keyword>
<evidence type="ECO:0000256" key="12">
    <source>
        <dbReference type="ARBA" id="ARBA00032574"/>
    </source>
</evidence>
<keyword evidence="6" id="KW-0808">Transferase</keyword>
<dbReference type="Proteomes" id="UP001190700">
    <property type="component" value="Unassembled WGS sequence"/>
</dbReference>
<evidence type="ECO:0000256" key="11">
    <source>
        <dbReference type="ARBA" id="ARBA00031690"/>
    </source>
</evidence>
<evidence type="ECO:0000256" key="8">
    <source>
        <dbReference type="ARBA" id="ARBA00022723"/>
    </source>
</evidence>
<evidence type="ECO:0000256" key="13">
    <source>
        <dbReference type="ARBA" id="ARBA00032789"/>
    </source>
</evidence>
<dbReference type="GO" id="GO:0090560">
    <property type="term" value="F:2-(3-amino-3-carboxypropyl)histidine synthase activity"/>
    <property type="evidence" value="ECO:0007669"/>
    <property type="project" value="UniProtKB-EC"/>
</dbReference>
<dbReference type="Pfam" id="PF01866">
    <property type="entry name" value="Diphthamide_syn"/>
    <property type="match status" value="1"/>
</dbReference>
<dbReference type="FunFam" id="3.40.50.11840:FF:000001">
    <property type="entry name" value="2-(3-amino-3-carboxypropyl)histidine synthase subunit 1"/>
    <property type="match status" value="1"/>
</dbReference>
<evidence type="ECO:0000256" key="10">
    <source>
        <dbReference type="ARBA" id="ARBA00023014"/>
    </source>
</evidence>
<dbReference type="PANTHER" id="PTHR10762">
    <property type="entry name" value="DIPHTHAMIDE BIOSYNTHESIS PROTEIN"/>
    <property type="match status" value="1"/>
</dbReference>
<dbReference type="GO" id="GO:0046872">
    <property type="term" value="F:metal ion binding"/>
    <property type="evidence" value="ECO:0007669"/>
    <property type="project" value="UniProtKB-KW"/>
</dbReference>
<evidence type="ECO:0000256" key="9">
    <source>
        <dbReference type="ARBA" id="ARBA00023004"/>
    </source>
</evidence>
<protein>
    <recommendedName>
        <fullName evidence="5">2-(3-amino-3-carboxypropyl)histidine synthase subunit 1</fullName>
        <ecNumber evidence="4">2.5.1.108</ecNumber>
    </recommendedName>
    <alternativeName>
        <fullName evidence="12">Diphthamide biosynthesis protein 1</fullName>
    </alternativeName>
    <alternativeName>
        <fullName evidence="13">Diphtheria toxin resistance protein 1</fullName>
    </alternativeName>
    <alternativeName>
        <fullName evidence="11">S-adenosyl-L-methionine:L-histidine 3-amino-3-carboxypropyltransferase 1</fullName>
    </alternativeName>
</protein>
<evidence type="ECO:0000256" key="14">
    <source>
        <dbReference type="ARBA" id="ARBA00048403"/>
    </source>
</evidence>
<comment type="cofactor">
    <cofactor evidence="1">
        <name>[4Fe-4S] cluster</name>
        <dbReference type="ChEBI" id="CHEBI:49883"/>
    </cofactor>
</comment>
<dbReference type="GO" id="GO:0017183">
    <property type="term" value="P:protein histidyl modification to diphthamide"/>
    <property type="evidence" value="ECO:0007669"/>
    <property type="project" value="InterPro"/>
</dbReference>
<comment type="catalytic activity">
    <reaction evidence="14">
        <text>L-histidyl-[translation elongation factor 2] + S-adenosyl-L-methionine = 2-[(3S)-amino-3-carboxypropyl]-L-histidyl-[translation elongation factor 2] + S-methyl-5'-thioadenosine + H(+)</text>
        <dbReference type="Rhea" id="RHEA:36783"/>
        <dbReference type="Rhea" id="RHEA-COMP:9748"/>
        <dbReference type="Rhea" id="RHEA-COMP:9749"/>
        <dbReference type="ChEBI" id="CHEBI:15378"/>
        <dbReference type="ChEBI" id="CHEBI:17509"/>
        <dbReference type="ChEBI" id="CHEBI:29979"/>
        <dbReference type="ChEBI" id="CHEBI:59789"/>
        <dbReference type="ChEBI" id="CHEBI:73995"/>
        <dbReference type="EC" id="2.5.1.108"/>
    </reaction>
</comment>
<reference evidence="16 17" key="1">
    <citation type="journal article" date="2015" name="Genome Biol. Evol.">
        <title>Comparative Genomics of a Bacterivorous Green Alga Reveals Evolutionary Causalities and Consequences of Phago-Mixotrophic Mode of Nutrition.</title>
        <authorList>
            <person name="Burns J.A."/>
            <person name="Paasch A."/>
            <person name="Narechania A."/>
            <person name="Kim E."/>
        </authorList>
    </citation>
    <scope>NUCLEOTIDE SEQUENCE [LARGE SCALE GENOMIC DNA]</scope>
    <source>
        <strain evidence="16 17">PLY_AMNH</strain>
    </source>
</reference>
<proteinExistence type="inferred from homology"/>
<dbReference type="Gene3D" id="3.40.50.11840">
    <property type="entry name" value="Diphthamide synthesis DPH1/DPH2 domain 1"/>
    <property type="match status" value="1"/>
</dbReference>
<dbReference type="PANTHER" id="PTHR10762:SF1">
    <property type="entry name" value="2-(3-AMINO-3-CARBOXYPROPYL)HISTIDINE SYNTHASE SUBUNIT 1"/>
    <property type="match status" value="1"/>
</dbReference>
<gene>
    <name evidence="16" type="ORF">CYMTET_36748</name>
</gene>
<feature type="non-terminal residue" evidence="16">
    <location>
        <position position="221"/>
    </location>
</feature>
<dbReference type="InterPro" id="IPR042263">
    <property type="entry name" value="DPH1/DPH2_1"/>
</dbReference>
<dbReference type="EMBL" id="LGRX02024313">
    <property type="protein sequence ID" value="KAK3254021.1"/>
    <property type="molecule type" value="Genomic_DNA"/>
</dbReference>
<comment type="caution">
    <text evidence="16">The sequence shown here is derived from an EMBL/GenBank/DDBJ whole genome shotgun (WGS) entry which is preliminary data.</text>
</comment>
<comment type="pathway">
    <text evidence="2">Protein modification; peptidyl-diphthamide biosynthesis.</text>
</comment>
<evidence type="ECO:0000256" key="3">
    <source>
        <dbReference type="ARBA" id="ARBA00010173"/>
    </source>
</evidence>